<reference evidence="2 3" key="1">
    <citation type="journal article" date="2024" name="Ann. Entomol. Soc. Am.">
        <title>Genomic analyses of the southern and eastern yellowjacket wasps (Hymenoptera: Vespidae) reveal evolutionary signatures of social life.</title>
        <authorList>
            <person name="Catto M.A."/>
            <person name="Caine P.B."/>
            <person name="Orr S.E."/>
            <person name="Hunt B.G."/>
            <person name="Goodisman M.A.D."/>
        </authorList>
    </citation>
    <scope>NUCLEOTIDE SEQUENCE [LARGE SCALE GENOMIC DNA]</scope>
    <source>
        <strain evidence="2">232</strain>
        <tissue evidence="2">Head and thorax</tissue>
    </source>
</reference>
<keyword evidence="1" id="KW-1133">Transmembrane helix</keyword>
<evidence type="ECO:0000313" key="3">
    <source>
        <dbReference type="Proteomes" id="UP001607303"/>
    </source>
</evidence>
<sequence>MTVTTMTTKTKTTKTKKKKTKTITTIPATISIRFLTWHIESCFVEDQDTFSNRAAATVVAAAAAAAATAATACITNLGRIPFHKPIREMGS</sequence>
<gene>
    <name evidence="2" type="ORF">V1477_019339</name>
</gene>
<keyword evidence="3" id="KW-1185">Reference proteome</keyword>
<accession>A0ABD2AS84</accession>
<organism evidence="2 3">
    <name type="scientific">Vespula maculifrons</name>
    <name type="common">Eastern yellow jacket</name>
    <name type="synonym">Wasp</name>
    <dbReference type="NCBI Taxonomy" id="7453"/>
    <lineage>
        <taxon>Eukaryota</taxon>
        <taxon>Metazoa</taxon>
        <taxon>Ecdysozoa</taxon>
        <taxon>Arthropoda</taxon>
        <taxon>Hexapoda</taxon>
        <taxon>Insecta</taxon>
        <taxon>Pterygota</taxon>
        <taxon>Neoptera</taxon>
        <taxon>Endopterygota</taxon>
        <taxon>Hymenoptera</taxon>
        <taxon>Apocrita</taxon>
        <taxon>Aculeata</taxon>
        <taxon>Vespoidea</taxon>
        <taxon>Vespidae</taxon>
        <taxon>Vespinae</taxon>
        <taxon>Vespula</taxon>
    </lineage>
</organism>
<evidence type="ECO:0000313" key="2">
    <source>
        <dbReference type="EMBL" id="KAL2723488.1"/>
    </source>
</evidence>
<keyword evidence="1" id="KW-0472">Membrane</keyword>
<evidence type="ECO:0000256" key="1">
    <source>
        <dbReference type="SAM" id="Phobius"/>
    </source>
</evidence>
<name>A0ABD2AS84_VESMC</name>
<dbReference type="EMBL" id="JAYRBN010000114">
    <property type="protein sequence ID" value="KAL2723488.1"/>
    <property type="molecule type" value="Genomic_DNA"/>
</dbReference>
<dbReference type="Proteomes" id="UP001607303">
    <property type="component" value="Unassembled WGS sequence"/>
</dbReference>
<protein>
    <submittedName>
        <fullName evidence="2">Uncharacterized protein</fullName>
    </submittedName>
</protein>
<keyword evidence="1" id="KW-0812">Transmembrane</keyword>
<proteinExistence type="predicted"/>
<comment type="caution">
    <text evidence="2">The sequence shown here is derived from an EMBL/GenBank/DDBJ whole genome shotgun (WGS) entry which is preliminary data.</text>
</comment>
<dbReference type="AlphaFoldDB" id="A0ABD2AS84"/>
<feature type="transmembrane region" description="Helical" evidence="1">
    <location>
        <begin position="54"/>
        <end position="77"/>
    </location>
</feature>